<reference evidence="1" key="1">
    <citation type="submission" date="2023-07" db="EMBL/GenBank/DDBJ databases">
        <title>A collection of bacterial strains from the Burkholderia cepacia Research Laboratory and Repository.</title>
        <authorList>
            <person name="Lipuma J."/>
            <person name="Spilker T."/>
            <person name="Caverly L."/>
        </authorList>
    </citation>
    <scope>NUCLEOTIDE SEQUENCE</scope>
    <source>
        <strain evidence="1">AU42020</strain>
    </source>
</reference>
<proteinExistence type="predicted"/>
<keyword evidence="2" id="KW-1185">Reference proteome</keyword>
<evidence type="ECO:0000313" key="1">
    <source>
        <dbReference type="EMBL" id="MDN7936635.1"/>
    </source>
</evidence>
<dbReference type="EMBL" id="JAUJSQ010000036">
    <property type="protein sequence ID" value="MDN7936635.1"/>
    <property type="molecule type" value="Genomic_DNA"/>
</dbReference>
<dbReference type="Proteomes" id="UP001171606">
    <property type="component" value="Unassembled WGS sequence"/>
</dbReference>
<gene>
    <name evidence="1" type="ORF">QZM52_35725</name>
</gene>
<sequence>MDNLILGIRGTPDQIVQRAMVIPRRRRPYYRSLTRGMCVRFAVESAFALPWKLRSVCSGIRGRFAVEYA</sequence>
<accession>A0ABT8PPT4</accession>
<protein>
    <submittedName>
        <fullName evidence="1">Uncharacterized protein</fullName>
    </submittedName>
</protein>
<comment type="caution">
    <text evidence="1">The sequence shown here is derived from an EMBL/GenBank/DDBJ whole genome shotgun (WGS) entry which is preliminary data.</text>
</comment>
<organism evidence="1 2">
    <name type="scientific">Burkholderia metallica</name>
    <dbReference type="NCBI Taxonomy" id="488729"/>
    <lineage>
        <taxon>Bacteria</taxon>
        <taxon>Pseudomonadati</taxon>
        <taxon>Pseudomonadota</taxon>
        <taxon>Betaproteobacteria</taxon>
        <taxon>Burkholderiales</taxon>
        <taxon>Burkholderiaceae</taxon>
        <taxon>Burkholderia</taxon>
        <taxon>Burkholderia cepacia complex</taxon>
    </lineage>
</organism>
<evidence type="ECO:0000313" key="2">
    <source>
        <dbReference type="Proteomes" id="UP001171606"/>
    </source>
</evidence>
<name>A0ABT8PPT4_9BURK</name>
<dbReference type="RefSeq" id="WP_301757721.1">
    <property type="nucleotide sequence ID" value="NZ_JAUJSQ010000036.1"/>
</dbReference>
<feature type="non-terminal residue" evidence="1">
    <location>
        <position position="69"/>
    </location>
</feature>